<organism evidence="1">
    <name type="scientific">Anopheles triannulatus</name>
    <dbReference type="NCBI Taxonomy" id="58253"/>
    <lineage>
        <taxon>Eukaryota</taxon>
        <taxon>Metazoa</taxon>
        <taxon>Ecdysozoa</taxon>
        <taxon>Arthropoda</taxon>
        <taxon>Hexapoda</taxon>
        <taxon>Insecta</taxon>
        <taxon>Pterygota</taxon>
        <taxon>Neoptera</taxon>
        <taxon>Endopterygota</taxon>
        <taxon>Diptera</taxon>
        <taxon>Nematocera</taxon>
        <taxon>Culicoidea</taxon>
        <taxon>Culicidae</taxon>
        <taxon>Anophelinae</taxon>
        <taxon>Anopheles</taxon>
    </lineage>
</organism>
<evidence type="ECO:0000313" key="1">
    <source>
        <dbReference type="EMBL" id="MBW47556.1"/>
    </source>
</evidence>
<name>A0A2M4B3D3_9DIPT</name>
<proteinExistence type="predicted"/>
<sequence length="118" mass="13509">MRCTLVVHVRELGSVVLKVRMCCVIVNALLPDETSKLWIGEIPDQLHGLWCVRGVPDARTHTVRKFHALHYPVPRERILWWHVGVAIENAQHKVLNRTTARHRNRVDLGSGTQLNGVR</sequence>
<reference evidence="1" key="1">
    <citation type="submission" date="2018-01" db="EMBL/GenBank/DDBJ databases">
        <title>An insight into the sialome of Amazonian anophelines.</title>
        <authorList>
            <person name="Ribeiro J.M."/>
            <person name="Scarpassa V."/>
            <person name="Calvo E."/>
        </authorList>
    </citation>
    <scope>NUCLEOTIDE SEQUENCE</scope>
    <source>
        <tissue evidence="1">Salivary glands</tissue>
    </source>
</reference>
<protein>
    <submittedName>
        <fullName evidence="1">Putative secreted protein</fullName>
    </submittedName>
</protein>
<dbReference type="AlphaFoldDB" id="A0A2M4B3D3"/>
<accession>A0A2M4B3D3</accession>
<dbReference type="EMBL" id="GGFK01014235">
    <property type="protein sequence ID" value="MBW47556.1"/>
    <property type="molecule type" value="Transcribed_RNA"/>
</dbReference>